<accession>A0A9P5TIC0</accession>
<feature type="signal peptide" evidence="1">
    <location>
        <begin position="1"/>
        <end position="19"/>
    </location>
</feature>
<evidence type="ECO:0000313" key="2">
    <source>
        <dbReference type="EMBL" id="KAF8884260.1"/>
    </source>
</evidence>
<gene>
    <name evidence="2" type="ORF">CPB84DRAFT_1789233</name>
</gene>
<dbReference type="EMBL" id="JADNYJ010000109">
    <property type="protein sequence ID" value="KAF8884260.1"/>
    <property type="molecule type" value="Genomic_DNA"/>
</dbReference>
<evidence type="ECO:0000256" key="1">
    <source>
        <dbReference type="SAM" id="SignalP"/>
    </source>
</evidence>
<reference evidence="2" key="1">
    <citation type="submission" date="2020-11" db="EMBL/GenBank/DDBJ databases">
        <authorList>
            <consortium name="DOE Joint Genome Institute"/>
            <person name="Ahrendt S."/>
            <person name="Riley R."/>
            <person name="Andreopoulos W."/>
            <person name="LaButti K."/>
            <person name="Pangilinan J."/>
            <person name="Ruiz-duenas F.J."/>
            <person name="Barrasa J.M."/>
            <person name="Sanchez-Garcia M."/>
            <person name="Camarero S."/>
            <person name="Miyauchi S."/>
            <person name="Serrano A."/>
            <person name="Linde D."/>
            <person name="Babiker R."/>
            <person name="Drula E."/>
            <person name="Ayuso-Fernandez I."/>
            <person name="Pacheco R."/>
            <person name="Padilla G."/>
            <person name="Ferreira P."/>
            <person name="Barriuso J."/>
            <person name="Kellner H."/>
            <person name="Castanera R."/>
            <person name="Alfaro M."/>
            <person name="Ramirez L."/>
            <person name="Pisabarro A.G."/>
            <person name="Kuo A."/>
            <person name="Tritt A."/>
            <person name="Lipzen A."/>
            <person name="He G."/>
            <person name="Yan M."/>
            <person name="Ng V."/>
            <person name="Cullen D."/>
            <person name="Martin F."/>
            <person name="Rosso M.-N."/>
            <person name="Henrissat B."/>
            <person name="Hibbett D."/>
            <person name="Martinez A.T."/>
            <person name="Grigoriev I.V."/>
        </authorList>
    </citation>
    <scope>NUCLEOTIDE SEQUENCE</scope>
    <source>
        <strain evidence="2">AH 44721</strain>
    </source>
</reference>
<sequence>MHKPHFASWVFILIQSVSQHEAARSLPTEQVVIVYCMALICRCTMPQSEGLQPQHVLTMSRRQFLRVSRPQSAQRPQISLTRLLQLPNPNKSIARRALQMG</sequence>
<organism evidence="2 3">
    <name type="scientific">Gymnopilus junonius</name>
    <name type="common">Spectacular rustgill mushroom</name>
    <name type="synonym">Gymnopilus spectabilis subsp. junonius</name>
    <dbReference type="NCBI Taxonomy" id="109634"/>
    <lineage>
        <taxon>Eukaryota</taxon>
        <taxon>Fungi</taxon>
        <taxon>Dikarya</taxon>
        <taxon>Basidiomycota</taxon>
        <taxon>Agaricomycotina</taxon>
        <taxon>Agaricomycetes</taxon>
        <taxon>Agaricomycetidae</taxon>
        <taxon>Agaricales</taxon>
        <taxon>Agaricineae</taxon>
        <taxon>Hymenogastraceae</taxon>
        <taxon>Gymnopilus</taxon>
    </lineage>
</organism>
<keyword evidence="3" id="KW-1185">Reference proteome</keyword>
<dbReference type="AlphaFoldDB" id="A0A9P5TIC0"/>
<evidence type="ECO:0000313" key="3">
    <source>
        <dbReference type="Proteomes" id="UP000724874"/>
    </source>
</evidence>
<protein>
    <recommendedName>
        <fullName evidence="4">Secreted protein</fullName>
    </recommendedName>
</protein>
<proteinExistence type="predicted"/>
<keyword evidence="1" id="KW-0732">Signal</keyword>
<name>A0A9P5TIC0_GYMJU</name>
<feature type="chain" id="PRO_5040132512" description="Secreted protein" evidence="1">
    <location>
        <begin position="20"/>
        <end position="101"/>
    </location>
</feature>
<feature type="non-terminal residue" evidence="2">
    <location>
        <position position="101"/>
    </location>
</feature>
<evidence type="ECO:0008006" key="4">
    <source>
        <dbReference type="Google" id="ProtNLM"/>
    </source>
</evidence>
<dbReference type="Proteomes" id="UP000724874">
    <property type="component" value="Unassembled WGS sequence"/>
</dbReference>
<comment type="caution">
    <text evidence="2">The sequence shown here is derived from an EMBL/GenBank/DDBJ whole genome shotgun (WGS) entry which is preliminary data.</text>
</comment>